<dbReference type="Proteomes" id="UP000008043">
    <property type="component" value="Chromosome"/>
</dbReference>
<keyword evidence="4" id="KW-1185">Reference proteome</keyword>
<gene>
    <name evidence="3" type="ORF">BN159_0727</name>
</gene>
<organism evidence="3 4">
    <name type="scientific">Streptomyces davaonensis (strain DSM 101723 / JCM 4913 / KCC S-0913 / 768)</name>
    <dbReference type="NCBI Taxonomy" id="1214101"/>
    <lineage>
        <taxon>Bacteria</taxon>
        <taxon>Bacillati</taxon>
        <taxon>Actinomycetota</taxon>
        <taxon>Actinomycetes</taxon>
        <taxon>Kitasatosporales</taxon>
        <taxon>Streptomycetaceae</taxon>
        <taxon>Streptomyces</taxon>
    </lineage>
</organism>
<protein>
    <recommendedName>
        <fullName evidence="5">Secreted protein</fullName>
    </recommendedName>
</protein>
<dbReference type="HOGENOM" id="CLU_2048351_0_0_11"/>
<dbReference type="PATRIC" id="fig|1214101.3.peg.737"/>
<feature type="region of interest" description="Disordered" evidence="1">
    <location>
        <begin position="63"/>
        <end position="84"/>
    </location>
</feature>
<evidence type="ECO:0000256" key="1">
    <source>
        <dbReference type="SAM" id="MobiDB-lite"/>
    </source>
</evidence>
<dbReference type="RefSeq" id="WP_015655505.1">
    <property type="nucleotide sequence ID" value="NC_020504.1"/>
</dbReference>
<dbReference type="AlphaFoldDB" id="K4QSR4"/>
<accession>K4QSR4</accession>
<sequence>MTERAGRIIFALTLAGVLTGCAQADDGVDAVRAKASGRTIPFDLYTHCGIDEARIGSTYFEAETPLSDGSGNPPEGWDNPTQRGTMTLKSETEALFTDGAGHEVKFRARPGATAFKRICG</sequence>
<dbReference type="eggNOG" id="ENOG5033G6N">
    <property type="taxonomic scope" value="Bacteria"/>
</dbReference>
<dbReference type="EMBL" id="HE971709">
    <property type="protein sequence ID" value="CCK25106.1"/>
    <property type="molecule type" value="Genomic_DNA"/>
</dbReference>
<dbReference type="KEGG" id="sdv:BN159_0727"/>
<evidence type="ECO:0000313" key="4">
    <source>
        <dbReference type="Proteomes" id="UP000008043"/>
    </source>
</evidence>
<keyword evidence="2" id="KW-0732">Signal</keyword>
<feature type="signal peptide" evidence="2">
    <location>
        <begin position="1"/>
        <end position="24"/>
    </location>
</feature>
<proteinExistence type="predicted"/>
<evidence type="ECO:0008006" key="5">
    <source>
        <dbReference type="Google" id="ProtNLM"/>
    </source>
</evidence>
<feature type="chain" id="PRO_5003879574" description="Secreted protein" evidence="2">
    <location>
        <begin position="25"/>
        <end position="120"/>
    </location>
</feature>
<reference evidence="3 4" key="1">
    <citation type="journal article" date="2012" name="J. Bacteriol.">
        <title>Genome sequence of the bacterium Streptomyces davawensis JCM 4913 and heterologous production of the unique antibiotic roseoflavin.</title>
        <authorList>
            <person name="Jankowitsch F."/>
            <person name="Schwarz J."/>
            <person name="Ruckert C."/>
            <person name="Gust B."/>
            <person name="Szczepanowski R."/>
            <person name="Blom J."/>
            <person name="Pelzer S."/>
            <person name="Kalinowski J."/>
            <person name="Mack M."/>
        </authorList>
    </citation>
    <scope>NUCLEOTIDE SEQUENCE [LARGE SCALE GENOMIC DNA]</scope>
    <source>
        <strain evidence="4">DSM 101723 / JCM 4913 / KCC S-0913 / 768</strain>
    </source>
</reference>
<evidence type="ECO:0000313" key="3">
    <source>
        <dbReference type="EMBL" id="CCK25106.1"/>
    </source>
</evidence>
<evidence type="ECO:0000256" key="2">
    <source>
        <dbReference type="SAM" id="SignalP"/>
    </source>
</evidence>
<name>K4QSR4_STRDJ</name>
<dbReference type="PROSITE" id="PS51257">
    <property type="entry name" value="PROKAR_LIPOPROTEIN"/>
    <property type="match status" value="1"/>
</dbReference>